<accession>A0ABQ6BVZ9</accession>
<keyword evidence="3 5" id="KW-1133">Transmembrane helix</keyword>
<keyword evidence="4 5" id="KW-0472">Membrane</keyword>
<evidence type="ECO:0000313" key="6">
    <source>
        <dbReference type="EMBL" id="GLS05849.1"/>
    </source>
</evidence>
<dbReference type="EMBL" id="BSOZ01000069">
    <property type="protein sequence ID" value="GLS05849.1"/>
    <property type="molecule type" value="Genomic_DNA"/>
</dbReference>
<keyword evidence="7" id="KW-1185">Reference proteome</keyword>
<dbReference type="InterPro" id="IPR002781">
    <property type="entry name" value="TM_pro_TauE-like"/>
</dbReference>
<dbReference type="PANTHER" id="PTHR43483">
    <property type="entry name" value="MEMBRANE TRANSPORTER PROTEIN HI_0806-RELATED"/>
    <property type="match status" value="1"/>
</dbReference>
<evidence type="ECO:0000313" key="7">
    <source>
        <dbReference type="Proteomes" id="UP001156836"/>
    </source>
</evidence>
<dbReference type="Proteomes" id="UP001156836">
    <property type="component" value="Unassembled WGS sequence"/>
</dbReference>
<evidence type="ECO:0000256" key="1">
    <source>
        <dbReference type="ARBA" id="ARBA00004141"/>
    </source>
</evidence>
<dbReference type="RefSeq" id="WP_018746754.1">
    <property type="nucleotide sequence ID" value="NZ_BSOZ01000069.1"/>
</dbReference>
<dbReference type="Pfam" id="PF01925">
    <property type="entry name" value="TauE"/>
    <property type="match status" value="1"/>
</dbReference>
<feature type="transmembrane region" description="Helical" evidence="5">
    <location>
        <begin position="7"/>
        <end position="40"/>
    </location>
</feature>
<evidence type="ECO:0000256" key="2">
    <source>
        <dbReference type="ARBA" id="ARBA00022692"/>
    </source>
</evidence>
<feature type="transmembrane region" description="Helical" evidence="5">
    <location>
        <begin position="180"/>
        <end position="201"/>
    </location>
</feature>
<protein>
    <recommendedName>
        <fullName evidence="5">Probable membrane transporter protein</fullName>
    </recommendedName>
</protein>
<comment type="caution">
    <text evidence="6">The sequence shown here is derived from an EMBL/GenBank/DDBJ whole genome shotgun (WGS) entry which is preliminary data.</text>
</comment>
<feature type="transmembrane region" description="Helical" evidence="5">
    <location>
        <begin position="213"/>
        <end position="233"/>
    </location>
</feature>
<proteinExistence type="inferred from homology"/>
<organism evidence="6 7">
    <name type="scientific">Chitiniphilus shinanonensis</name>
    <dbReference type="NCBI Taxonomy" id="553088"/>
    <lineage>
        <taxon>Bacteria</taxon>
        <taxon>Pseudomonadati</taxon>
        <taxon>Pseudomonadota</taxon>
        <taxon>Betaproteobacteria</taxon>
        <taxon>Neisseriales</taxon>
        <taxon>Chitinibacteraceae</taxon>
        <taxon>Chitiniphilus</taxon>
    </lineage>
</organism>
<keyword evidence="2 5" id="KW-0812">Transmembrane</keyword>
<keyword evidence="5" id="KW-1003">Cell membrane</keyword>
<dbReference type="PANTHER" id="PTHR43483:SF3">
    <property type="entry name" value="MEMBRANE TRANSPORTER PROTEIN HI_0806-RELATED"/>
    <property type="match status" value="1"/>
</dbReference>
<evidence type="ECO:0000256" key="4">
    <source>
        <dbReference type="ARBA" id="ARBA00023136"/>
    </source>
</evidence>
<gene>
    <name evidence="6" type="ORF">GCM10007860_30080</name>
</gene>
<sequence length="268" mass="27457">MSAWWPVLAACLGVGVVAGFLAGLLGVGGGLVIVPALLFVFHALGVADLHAQHLALGTSLATIVVTSISSLRAHHARGNVRWPAFRAITPGILLGTFAGAQFAGLLSDVALKWFFVAFAYVVAAQMLLDAKPKPHRQLPGWRGMSLWGGVIGLVSSWVGIGGGSMSVPFLAWHNVPVKAAIGTSAAIGLPIAVAGAVGYVVSGWGQSTLPAGSLGFVYLPALFGIAVASFPLAKAGAAAAQRLPVPVLKKCFAALLIVLATRMAWQLT</sequence>
<evidence type="ECO:0000256" key="3">
    <source>
        <dbReference type="ARBA" id="ARBA00022989"/>
    </source>
</evidence>
<comment type="similarity">
    <text evidence="5">Belongs to the 4-toluene sulfonate uptake permease (TSUP) (TC 2.A.102) family.</text>
</comment>
<feature type="transmembrane region" description="Helical" evidence="5">
    <location>
        <begin position="83"/>
        <end position="104"/>
    </location>
</feature>
<reference evidence="7" key="1">
    <citation type="journal article" date="2019" name="Int. J. Syst. Evol. Microbiol.">
        <title>The Global Catalogue of Microorganisms (GCM) 10K type strain sequencing project: providing services to taxonomists for standard genome sequencing and annotation.</title>
        <authorList>
            <consortium name="The Broad Institute Genomics Platform"/>
            <consortium name="The Broad Institute Genome Sequencing Center for Infectious Disease"/>
            <person name="Wu L."/>
            <person name="Ma J."/>
        </authorList>
    </citation>
    <scope>NUCLEOTIDE SEQUENCE [LARGE SCALE GENOMIC DNA]</scope>
    <source>
        <strain evidence="7">NBRC 104970</strain>
    </source>
</reference>
<evidence type="ECO:0000256" key="5">
    <source>
        <dbReference type="RuleBase" id="RU363041"/>
    </source>
</evidence>
<feature type="transmembrane region" description="Helical" evidence="5">
    <location>
        <begin position="52"/>
        <end position="71"/>
    </location>
</feature>
<name>A0ABQ6BVZ9_9NEIS</name>
<comment type="subcellular location">
    <subcellularLocation>
        <location evidence="5">Cell membrane</location>
        <topology evidence="5">Multi-pass membrane protein</topology>
    </subcellularLocation>
    <subcellularLocation>
        <location evidence="1">Membrane</location>
        <topology evidence="1">Multi-pass membrane protein</topology>
    </subcellularLocation>
</comment>